<proteinExistence type="predicted"/>
<sequence length="109" mass="11597">MDVGMHVQLGRVTDGVHELYHELANLCRREVTDPGKHLRKGEEDGTSALIAADECGEQPRGDVCGLFALPVVPFGGEVQVLAIPSSDMDALSTFDGLGDPLGVLRQLGE</sequence>
<dbReference type="EMBL" id="BAAABM010000009">
    <property type="protein sequence ID" value="GAA0325917.1"/>
    <property type="molecule type" value="Genomic_DNA"/>
</dbReference>
<gene>
    <name evidence="1" type="ORF">GCM10010151_14820</name>
</gene>
<evidence type="ECO:0000313" key="1">
    <source>
        <dbReference type="EMBL" id="GAA0325917.1"/>
    </source>
</evidence>
<organism evidence="1 2">
    <name type="scientific">Actinoallomurus spadix</name>
    <dbReference type="NCBI Taxonomy" id="79912"/>
    <lineage>
        <taxon>Bacteria</taxon>
        <taxon>Bacillati</taxon>
        <taxon>Actinomycetota</taxon>
        <taxon>Actinomycetes</taxon>
        <taxon>Streptosporangiales</taxon>
        <taxon>Thermomonosporaceae</taxon>
        <taxon>Actinoallomurus</taxon>
    </lineage>
</organism>
<dbReference type="Proteomes" id="UP001501822">
    <property type="component" value="Unassembled WGS sequence"/>
</dbReference>
<keyword evidence="2" id="KW-1185">Reference proteome</keyword>
<accession>A0ABP3FXK0</accession>
<reference evidence="2" key="1">
    <citation type="journal article" date="2019" name="Int. J. Syst. Evol. Microbiol.">
        <title>The Global Catalogue of Microorganisms (GCM) 10K type strain sequencing project: providing services to taxonomists for standard genome sequencing and annotation.</title>
        <authorList>
            <consortium name="The Broad Institute Genomics Platform"/>
            <consortium name="The Broad Institute Genome Sequencing Center for Infectious Disease"/>
            <person name="Wu L."/>
            <person name="Ma J."/>
        </authorList>
    </citation>
    <scope>NUCLEOTIDE SEQUENCE [LARGE SCALE GENOMIC DNA]</scope>
    <source>
        <strain evidence="2">JCM 3146</strain>
    </source>
</reference>
<evidence type="ECO:0000313" key="2">
    <source>
        <dbReference type="Proteomes" id="UP001501822"/>
    </source>
</evidence>
<comment type="caution">
    <text evidence="1">The sequence shown here is derived from an EMBL/GenBank/DDBJ whole genome shotgun (WGS) entry which is preliminary data.</text>
</comment>
<name>A0ABP3FXK0_9ACTN</name>
<protein>
    <submittedName>
        <fullName evidence="1">Uncharacterized protein</fullName>
    </submittedName>
</protein>